<evidence type="ECO:0000256" key="1">
    <source>
        <dbReference type="ARBA" id="ARBA00004651"/>
    </source>
</evidence>
<dbReference type="GO" id="GO:0005886">
    <property type="term" value="C:plasma membrane"/>
    <property type="evidence" value="ECO:0007669"/>
    <property type="project" value="UniProtKB-SubCell"/>
</dbReference>
<evidence type="ECO:0000256" key="2">
    <source>
        <dbReference type="ARBA" id="ARBA00010792"/>
    </source>
</evidence>
<evidence type="ECO:0000313" key="10">
    <source>
        <dbReference type="EMBL" id="SEN27734.1"/>
    </source>
</evidence>
<evidence type="ECO:0000313" key="13">
    <source>
        <dbReference type="Proteomes" id="UP000199493"/>
    </source>
</evidence>
<organism evidence="11 12">
    <name type="scientific">Vreelandella aquamarina</name>
    <dbReference type="NCBI Taxonomy" id="77097"/>
    <lineage>
        <taxon>Bacteria</taxon>
        <taxon>Pseudomonadati</taxon>
        <taxon>Pseudomonadota</taxon>
        <taxon>Gammaproteobacteria</taxon>
        <taxon>Oceanospirillales</taxon>
        <taxon>Halomonadaceae</taxon>
        <taxon>Vreelandella</taxon>
    </lineage>
</organism>
<dbReference type="AlphaFoldDB" id="A0A1N6H8M0"/>
<dbReference type="Proteomes" id="UP000503197">
    <property type="component" value="Chromosome"/>
</dbReference>
<keyword evidence="6 7" id="KW-0472">Membrane</keyword>
<keyword evidence="3" id="KW-1003">Cell membrane</keyword>
<evidence type="ECO:0000313" key="9">
    <source>
        <dbReference type="EMBL" id="BCA91625.1"/>
    </source>
</evidence>
<evidence type="ECO:0000313" key="12">
    <source>
        <dbReference type="Proteomes" id="UP000185024"/>
    </source>
</evidence>
<dbReference type="EMBL" id="FODB01000006">
    <property type="protein sequence ID" value="SEN27734.1"/>
    <property type="molecule type" value="Genomic_DNA"/>
</dbReference>
<evidence type="ECO:0000256" key="4">
    <source>
        <dbReference type="ARBA" id="ARBA00022692"/>
    </source>
</evidence>
<comment type="subcellular location">
    <subcellularLocation>
        <location evidence="1">Cell membrane</location>
        <topology evidence="1">Multi-pass membrane protein</topology>
    </subcellularLocation>
</comment>
<dbReference type="InterPro" id="IPR000326">
    <property type="entry name" value="PAP2/HPO"/>
</dbReference>
<dbReference type="SMART" id="SM00014">
    <property type="entry name" value="acidPPc"/>
    <property type="match status" value="1"/>
</dbReference>
<feature type="transmembrane region" description="Helical" evidence="7">
    <location>
        <begin position="413"/>
        <end position="431"/>
    </location>
</feature>
<evidence type="ECO:0000256" key="3">
    <source>
        <dbReference type="ARBA" id="ARBA00022475"/>
    </source>
</evidence>
<reference evidence="10 13" key="1">
    <citation type="submission" date="2016-10" db="EMBL/GenBank/DDBJ databases">
        <authorList>
            <person name="de Groot N.N."/>
        </authorList>
    </citation>
    <scope>NUCLEOTIDE SEQUENCE [LARGE SCALE GENOMIC DNA]</scope>
    <source>
        <strain evidence="10 13">558</strain>
    </source>
</reference>
<dbReference type="InterPro" id="IPR032816">
    <property type="entry name" value="VTT_dom"/>
</dbReference>
<name>A0A1N6H8M0_9GAMM</name>
<gene>
    <name evidence="9" type="ORF">HMSLTHF_14000</name>
    <name evidence="10" type="ORF">SAMN04490369_100678</name>
    <name evidence="11" type="ORF">SAMN05878438_1124</name>
</gene>
<dbReference type="EMBL" id="AP022821">
    <property type="protein sequence ID" value="BCA91625.1"/>
    <property type="molecule type" value="Genomic_DNA"/>
</dbReference>
<accession>A0A1H8F8K1</accession>
<reference evidence="11 12" key="2">
    <citation type="submission" date="2016-11" db="EMBL/GenBank/DDBJ databases">
        <authorList>
            <person name="Jaros S."/>
            <person name="Januszkiewicz K."/>
            <person name="Wedrychowicz H."/>
        </authorList>
    </citation>
    <scope>NUCLEOTIDE SEQUENCE [LARGE SCALE GENOMIC DNA]</scope>
    <source>
        <strain evidence="11 12">ACAM 239</strain>
    </source>
</reference>
<evidence type="ECO:0000313" key="14">
    <source>
        <dbReference type="Proteomes" id="UP000503197"/>
    </source>
</evidence>
<dbReference type="PANTHER" id="PTHR30353:SF15">
    <property type="entry name" value="INNER MEMBRANE PROTEIN YABI"/>
    <property type="match status" value="1"/>
</dbReference>
<keyword evidence="4 7" id="KW-0812">Transmembrane</keyword>
<dbReference type="RefSeq" id="WP_058577805.1">
    <property type="nucleotide sequence ID" value="NZ_AP022821.1"/>
</dbReference>
<sequence>MSIADTLLSLSLSPTLLLLLVLGIAMVESLALVGLLVPGVVLITAAASMAGHQMVALPWLIGAAFAGAVLGDGLSYFLGYRHRDTVVTRWPLSLHPEWLGRGARFFERYGIYSVFIGRFVGPVRPIIPLIAGMMHMPARTFLLANVISAALWAPAYVLPGYLLGHTWQQQLNLPANVEMAVVMMAVSVVALAVMFSWGRAQVGHKGRVYFAIARIARRIPAMRRPWLAMSRSGEVPLASLFLCIIALTAASAWTLMVMQHPGPLLIDLQAQRLFSWLATPWLTDASLLLAEVGDKAGIITLVAPWALWLLLVKRIDLLAHGALALGGIGALNTLGKAVFARARPDTPDYLVGSFSYPSAHTSTWVVVVGITAAFVASQMPRQRRMWVYWLAIAITIPMALSRLIIGVHWLSDLMGGVLLGLVVCALVQLNWQRRYRPPLPSFPWLGLLLGSLLLIILRVTFFPPV</sequence>
<reference evidence="9 14" key="3">
    <citation type="submission" date="2020-02" db="EMBL/GenBank/DDBJ databases">
        <title>Complete Genome Sequence of Halomonas meridiana strain BAA-801, Isolated from Deep Sea Thermal Vent.</title>
        <authorList>
            <person name="Takahashi Y."/>
            <person name="Takahashi H."/>
            <person name="Galipon J."/>
            <person name="Arakawa K."/>
        </authorList>
    </citation>
    <scope>NUCLEOTIDE SEQUENCE [LARGE SCALE GENOMIC DNA]</scope>
    <source>
        <strain evidence="9 14">Slthf1</strain>
    </source>
</reference>
<comment type="similarity">
    <text evidence="2">Belongs to the DedA family.</text>
</comment>
<protein>
    <submittedName>
        <fullName evidence="11">Undecaprenyl-diphosphatase</fullName>
    </submittedName>
</protein>
<dbReference type="Pfam" id="PF01569">
    <property type="entry name" value="PAP2"/>
    <property type="match status" value="1"/>
</dbReference>
<keyword evidence="5 7" id="KW-1133">Transmembrane helix</keyword>
<feature type="transmembrane region" description="Helical" evidence="7">
    <location>
        <begin position="6"/>
        <end position="25"/>
    </location>
</feature>
<feature type="transmembrane region" description="Helical" evidence="7">
    <location>
        <begin position="141"/>
        <end position="159"/>
    </location>
</feature>
<evidence type="ECO:0000313" key="11">
    <source>
        <dbReference type="EMBL" id="SIN63128.1"/>
    </source>
</evidence>
<feature type="transmembrane region" description="Helical" evidence="7">
    <location>
        <begin position="443"/>
        <end position="462"/>
    </location>
</feature>
<accession>A0A1N6H8M0</accession>
<evidence type="ECO:0000256" key="6">
    <source>
        <dbReference type="ARBA" id="ARBA00023136"/>
    </source>
</evidence>
<proteinExistence type="inferred from homology"/>
<evidence type="ECO:0000259" key="8">
    <source>
        <dbReference type="SMART" id="SM00014"/>
    </source>
</evidence>
<dbReference type="SUPFAM" id="SSF48317">
    <property type="entry name" value="Acid phosphatase/Vanadium-dependent haloperoxidase"/>
    <property type="match status" value="1"/>
</dbReference>
<dbReference type="InterPro" id="IPR032818">
    <property type="entry name" value="DedA-like"/>
</dbReference>
<feature type="transmembrane region" description="Helical" evidence="7">
    <location>
        <begin position="56"/>
        <end position="79"/>
    </location>
</feature>
<feature type="transmembrane region" description="Helical" evidence="7">
    <location>
        <begin position="317"/>
        <end position="334"/>
    </location>
</feature>
<dbReference type="Gene3D" id="1.20.144.10">
    <property type="entry name" value="Phosphatidic acid phosphatase type 2/haloperoxidase"/>
    <property type="match status" value="1"/>
</dbReference>
<feature type="transmembrane region" description="Helical" evidence="7">
    <location>
        <begin position="387"/>
        <end position="407"/>
    </location>
</feature>
<feature type="transmembrane region" description="Helical" evidence="7">
    <location>
        <begin position="354"/>
        <end position="375"/>
    </location>
</feature>
<dbReference type="Pfam" id="PF09335">
    <property type="entry name" value="VTT_dom"/>
    <property type="match status" value="1"/>
</dbReference>
<dbReference type="InterPro" id="IPR036938">
    <property type="entry name" value="PAP2/HPO_sf"/>
</dbReference>
<dbReference type="GeneID" id="97275903"/>
<dbReference type="PANTHER" id="PTHR30353">
    <property type="entry name" value="INNER MEMBRANE PROTEIN DEDA-RELATED"/>
    <property type="match status" value="1"/>
</dbReference>
<feature type="domain" description="Phosphatidic acid phosphatase type 2/haloperoxidase" evidence="8">
    <location>
        <begin position="317"/>
        <end position="428"/>
    </location>
</feature>
<feature type="transmembrane region" description="Helical" evidence="7">
    <location>
        <begin position="237"/>
        <end position="258"/>
    </location>
</feature>
<dbReference type="CDD" id="cd03392">
    <property type="entry name" value="PAP2_like_2"/>
    <property type="match status" value="1"/>
</dbReference>
<dbReference type="Proteomes" id="UP000185024">
    <property type="component" value="Unassembled WGS sequence"/>
</dbReference>
<feature type="transmembrane region" description="Helical" evidence="7">
    <location>
        <begin position="296"/>
        <end position="312"/>
    </location>
</feature>
<evidence type="ECO:0000256" key="5">
    <source>
        <dbReference type="ARBA" id="ARBA00022989"/>
    </source>
</evidence>
<dbReference type="STRING" id="77097.SAMN04490369_100678"/>
<feature type="transmembrane region" description="Helical" evidence="7">
    <location>
        <begin position="179"/>
        <end position="197"/>
    </location>
</feature>
<dbReference type="Proteomes" id="UP000199493">
    <property type="component" value="Unassembled WGS sequence"/>
</dbReference>
<dbReference type="EMBL" id="FSQX01000001">
    <property type="protein sequence ID" value="SIN63128.1"/>
    <property type="molecule type" value="Genomic_DNA"/>
</dbReference>
<feature type="transmembrane region" description="Helical" evidence="7">
    <location>
        <begin position="32"/>
        <end position="50"/>
    </location>
</feature>
<evidence type="ECO:0000256" key="7">
    <source>
        <dbReference type="SAM" id="Phobius"/>
    </source>
</evidence>